<dbReference type="OrthoDB" id="6458390at2"/>
<dbReference type="AlphaFoldDB" id="A0A5B0X955"/>
<dbReference type="RefSeq" id="WP_054479574.1">
    <property type="nucleotide sequence ID" value="NZ_CAWMRL010000035.1"/>
</dbReference>
<sequence length="173" mass="19453">MSNNIVDILVCVDAESIVNNYHLSPDHSIQVDNKYMYYIVRSKAKGTYYAPTDNATGEMIITVNSGDSIRWRPISLTQQFGYAVLLQTMSGGEVGPNISKPQLIISNINVPYTDSDDPNNCHEVTSYYHQSEAIAPTKDTFDRSENYLWNMSIYQGSNLIGYIDHDPFIIVKG</sequence>
<keyword evidence="3" id="KW-1185">Reference proteome</keyword>
<evidence type="ECO:0008006" key="5">
    <source>
        <dbReference type="Google" id="ProtNLM"/>
    </source>
</evidence>
<dbReference type="Proteomes" id="UP000322184">
    <property type="component" value="Unassembled WGS sequence"/>
</dbReference>
<dbReference type="Gene3D" id="2.60.40.3910">
    <property type="entry name" value="Inclusion body protein"/>
    <property type="match status" value="1"/>
</dbReference>
<dbReference type="Proteomes" id="UP000037727">
    <property type="component" value="Unassembled WGS sequence"/>
</dbReference>
<name>A0A5B0X955_9GAMM</name>
<proteinExistence type="predicted"/>
<dbReference type="Pfam" id="PF12306">
    <property type="entry name" value="PixA"/>
    <property type="match status" value="1"/>
</dbReference>
<evidence type="ECO:0000313" key="2">
    <source>
        <dbReference type="EMBL" id="KOY61631.1"/>
    </source>
</evidence>
<dbReference type="InterPro" id="IPR038712">
    <property type="entry name" value="PixA-like_sf"/>
</dbReference>
<accession>A0A5B0X955</accession>
<reference evidence="2 3" key="1">
    <citation type="submission" date="2015-09" db="EMBL/GenBank/DDBJ databases">
        <title>Draft genome sequence and assembly of Photorhabdus sp. VMG, a bacterial symbiont associated with Heterorhabditis zealandica.</title>
        <authorList>
            <person name="Naidoo S."/>
            <person name="Featherston J."/>
            <person name="Mothupi B."/>
            <person name="Gray V.M."/>
        </authorList>
    </citation>
    <scope>NUCLEOTIDE SEQUENCE [LARGE SCALE GENOMIC DNA]</scope>
    <source>
        <strain evidence="2 3">VMG</strain>
    </source>
</reference>
<evidence type="ECO:0000313" key="1">
    <source>
        <dbReference type="EMBL" id="KAA1195105.1"/>
    </source>
</evidence>
<gene>
    <name evidence="2" type="ORF">AM629_13000</name>
    <name evidence="1" type="ORF">F0L16_03510</name>
</gene>
<dbReference type="InterPro" id="IPR021087">
    <property type="entry name" value="Uncharacterised_PixA/AidA"/>
</dbReference>
<protein>
    <recommendedName>
        <fullName evidence="5">Inclusion body protein</fullName>
    </recommendedName>
</protein>
<evidence type="ECO:0000313" key="4">
    <source>
        <dbReference type="Proteomes" id="UP000322184"/>
    </source>
</evidence>
<reference evidence="1 4" key="2">
    <citation type="submission" date="2019-09" db="EMBL/GenBank/DDBJ databases">
        <title>Whole genome sequence of Photorhabdus heterorhabditis strain ETL (Enterobacteriales: Enterobacteriaceae) a bacterial symbiont of Heterorhabditis zealandica strain ETL (Rhabditida: Heterorhabditidae).</title>
        <authorList>
            <person name="Lulamba T.E."/>
            <person name="Serepa-Dlamini M.H."/>
        </authorList>
    </citation>
    <scope>NUCLEOTIDE SEQUENCE [LARGE SCALE GENOMIC DNA]</scope>
    <source>
        <strain evidence="1 4">ETL</strain>
    </source>
</reference>
<comment type="caution">
    <text evidence="1">The sequence shown here is derived from an EMBL/GenBank/DDBJ whole genome shotgun (WGS) entry which is preliminary data.</text>
</comment>
<dbReference type="EMBL" id="VTUW01000004">
    <property type="protein sequence ID" value="KAA1195105.1"/>
    <property type="molecule type" value="Genomic_DNA"/>
</dbReference>
<organism evidence="1 4">
    <name type="scientific">Photorhabdus heterorhabditis</name>
    <dbReference type="NCBI Taxonomy" id="880156"/>
    <lineage>
        <taxon>Bacteria</taxon>
        <taxon>Pseudomonadati</taxon>
        <taxon>Pseudomonadota</taxon>
        <taxon>Gammaproteobacteria</taxon>
        <taxon>Enterobacterales</taxon>
        <taxon>Morganellaceae</taxon>
        <taxon>Photorhabdus</taxon>
    </lineage>
</organism>
<dbReference type="EMBL" id="LJCS01000035">
    <property type="protein sequence ID" value="KOY61631.1"/>
    <property type="molecule type" value="Genomic_DNA"/>
</dbReference>
<evidence type="ECO:0000313" key="3">
    <source>
        <dbReference type="Proteomes" id="UP000037727"/>
    </source>
</evidence>